<sequence length="501" mass="55170">MASTETSTFEDMVRSAHGASDSNLDTIRANAKKLAETGICNICILRLIDVPHGPVYLTQSPISTIRSSLDLPILSATSTCPLCLGILDHAHSFQVAEGYKAQTYDADDLSVSIELPKSIYVREHAMSLFAKCSLTAVNSGHRYPDIKDTAKYLISHQLVDSCSVQINNDSEMRVEVSFSHDESANEHQFLIERSGSSIRTKTFRKRGVMHTTGDSKDAVVAELGRCPDDEFIARFGNLPPAIATAAVLDSPVFKRSSIYFGGRYLKLERNISQTPFIVENKRVTELSVAEVIGDPLKALVRSDEYNLVGSGREDADVRMLGDGRPFYVECMNPRTKKVLQMDVAKIEQQLVAAGSPVLVRHLQAITTNDTAIIKESSDSKTKLYCALVWFAKPLSSEKLDEINGRGKQGIVLQQKTPIRVLHRRAPLTRPKKLLALEVIPLEGCFYKVRIESEAGTYIKEFVHGDIGRTTPSLAEMAGVAADILELDVENVSLDFPPTLTS</sequence>
<evidence type="ECO:0000313" key="1">
    <source>
        <dbReference type="EMBL" id="KAJ1951359.1"/>
    </source>
</evidence>
<organism evidence="1 2">
    <name type="scientific">Linderina macrospora</name>
    <dbReference type="NCBI Taxonomy" id="4868"/>
    <lineage>
        <taxon>Eukaryota</taxon>
        <taxon>Fungi</taxon>
        <taxon>Fungi incertae sedis</taxon>
        <taxon>Zoopagomycota</taxon>
        <taxon>Kickxellomycotina</taxon>
        <taxon>Kickxellomycetes</taxon>
        <taxon>Kickxellales</taxon>
        <taxon>Kickxellaceae</taxon>
        <taxon>Linderina</taxon>
    </lineage>
</organism>
<protein>
    <submittedName>
        <fullName evidence="1">Uncharacterized protein</fullName>
    </submittedName>
</protein>
<reference evidence="1" key="1">
    <citation type="submission" date="2022-07" db="EMBL/GenBank/DDBJ databases">
        <title>Phylogenomic reconstructions and comparative analyses of Kickxellomycotina fungi.</title>
        <authorList>
            <person name="Reynolds N.K."/>
            <person name="Stajich J.E."/>
            <person name="Barry K."/>
            <person name="Grigoriev I.V."/>
            <person name="Crous P."/>
            <person name="Smith M.E."/>
        </authorList>
    </citation>
    <scope>NUCLEOTIDE SEQUENCE</scope>
    <source>
        <strain evidence="1">NRRL 5244</strain>
    </source>
</reference>
<comment type="caution">
    <text evidence="1">The sequence shown here is derived from an EMBL/GenBank/DDBJ whole genome shotgun (WGS) entry which is preliminary data.</text>
</comment>
<dbReference type="Proteomes" id="UP001150603">
    <property type="component" value="Unassembled WGS sequence"/>
</dbReference>
<evidence type="ECO:0000313" key="2">
    <source>
        <dbReference type="Proteomes" id="UP001150603"/>
    </source>
</evidence>
<name>A0ACC1JHI2_9FUNG</name>
<proteinExistence type="predicted"/>
<accession>A0ACC1JHI2</accession>
<dbReference type="EMBL" id="JANBPW010000023">
    <property type="protein sequence ID" value="KAJ1951359.1"/>
    <property type="molecule type" value="Genomic_DNA"/>
</dbReference>
<keyword evidence="2" id="KW-1185">Reference proteome</keyword>
<gene>
    <name evidence="1" type="ORF">FBU59_000208</name>
</gene>